<accession>A0A8J6JMN4</accession>
<sequence length="348" mass="39213">MMSSYMRYGALSAKVRAMYGKRLRFSDFEHMAAMPSEQSVLEYLRGQPGWTAAVSALDTTGYVGRVELEEALRQQLWKEYRGLSHFVPKGDKLLVAFPVRLAELEDIMTALRRLKAAGHAKPLPASRYEQLESKVDRKALAACADYDGLLAATVGSIYHEALLHVRSNTAGELPDYTTTEALLRSTYFSHMYRLIHKSCAGETKKVLLRAFGEQVDLLNVIHILRLKTYFPGDGQYYSALFPFNYRLRPEKVKALCDAGDSAAVLALLQDTPYAAAAQAQGASGVEDWYRREFYLFNKRQLVTGEPSLYTAMSYLTLKEMEFKMLVNVIESVKYGAPYDESFARLIGE</sequence>
<dbReference type="InterPro" id="IPR035067">
    <property type="entry name" value="V-type_ATPase_csu/dsu"/>
</dbReference>
<keyword evidence="5" id="KW-1185">Reference proteome</keyword>
<organism evidence="4 5">
    <name type="scientific">Lawsonibacter faecis</name>
    <dbReference type="NCBI Taxonomy" id="2763052"/>
    <lineage>
        <taxon>Bacteria</taxon>
        <taxon>Bacillati</taxon>
        <taxon>Bacillota</taxon>
        <taxon>Clostridia</taxon>
        <taxon>Eubacteriales</taxon>
        <taxon>Oscillospiraceae</taxon>
        <taxon>Lawsonibacter</taxon>
    </lineage>
</organism>
<dbReference type="AlphaFoldDB" id="A0A8J6JMN4"/>
<evidence type="ECO:0000256" key="1">
    <source>
        <dbReference type="ARBA" id="ARBA00006709"/>
    </source>
</evidence>
<proteinExistence type="inferred from homology"/>
<dbReference type="EMBL" id="JACOPQ010000009">
    <property type="protein sequence ID" value="MBC5737714.1"/>
    <property type="molecule type" value="Genomic_DNA"/>
</dbReference>
<dbReference type="InterPro" id="IPR044911">
    <property type="entry name" value="V-type_ATPase_csu/dsu_dom_3"/>
</dbReference>
<keyword evidence="2" id="KW-0813">Transport</keyword>
<comment type="similarity">
    <text evidence="1">Belongs to the V-ATPase V0D/AC39 subunit family.</text>
</comment>
<gene>
    <name evidence="4" type="ORF">H8S62_11930</name>
</gene>
<comment type="caution">
    <text evidence="4">The sequence shown here is derived from an EMBL/GenBank/DDBJ whole genome shotgun (WGS) entry which is preliminary data.</text>
</comment>
<dbReference type="Pfam" id="PF01992">
    <property type="entry name" value="vATP-synt_AC39"/>
    <property type="match status" value="1"/>
</dbReference>
<dbReference type="SUPFAM" id="SSF103486">
    <property type="entry name" value="V-type ATP synthase subunit C"/>
    <property type="match status" value="1"/>
</dbReference>
<dbReference type="Gene3D" id="1.10.132.50">
    <property type="entry name" value="ATP synthase (C/AC39) subunit, domain 3"/>
    <property type="match status" value="1"/>
</dbReference>
<evidence type="ECO:0000313" key="4">
    <source>
        <dbReference type="EMBL" id="MBC5737714.1"/>
    </source>
</evidence>
<keyword evidence="3" id="KW-0406">Ion transport</keyword>
<protein>
    <submittedName>
        <fullName evidence="4">V-type ATPase subunit</fullName>
    </submittedName>
</protein>
<dbReference type="Proteomes" id="UP000607645">
    <property type="component" value="Unassembled WGS sequence"/>
</dbReference>
<evidence type="ECO:0000313" key="5">
    <source>
        <dbReference type="Proteomes" id="UP000607645"/>
    </source>
</evidence>
<evidence type="ECO:0000256" key="2">
    <source>
        <dbReference type="ARBA" id="ARBA00022448"/>
    </source>
</evidence>
<name>A0A8J6JMN4_9FIRM</name>
<evidence type="ECO:0000256" key="3">
    <source>
        <dbReference type="ARBA" id="ARBA00023065"/>
    </source>
</evidence>
<dbReference type="InterPro" id="IPR036079">
    <property type="entry name" value="ATPase_csu/dsu_sf"/>
</dbReference>
<dbReference type="GO" id="GO:0046961">
    <property type="term" value="F:proton-transporting ATPase activity, rotational mechanism"/>
    <property type="evidence" value="ECO:0007669"/>
    <property type="project" value="InterPro"/>
</dbReference>
<dbReference type="Gene3D" id="1.20.1690.10">
    <property type="entry name" value="V-type ATP synthase subunit C domain"/>
    <property type="match status" value="2"/>
</dbReference>
<dbReference type="InterPro" id="IPR002843">
    <property type="entry name" value="ATPase_V0-cplx_csu/dsu"/>
</dbReference>
<reference evidence="4" key="1">
    <citation type="submission" date="2020-08" db="EMBL/GenBank/DDBJ databases">
        <title>Genome public.</title>
        <authorList>
            <person name="Liu C."/>
            <person name="Sun Q."/>
        </authorList>
    </citation>
    <scope>NUCLEOTIDE SEQUENCE</scope>
    <source>
        <strain evidence="4">NSJ-52</strain>
    </source>
</reference>